<proteinExistence type="predicted"/>
<reference evidence="1 2" key="1">
    <citation type="submission" date="2019-06" db="EMBL/GenBank/DDBJ databases">
        <authorList>
            <person name="Hertel R."/>
        </authorList>
    </citation>
    <scope>NUCLEOTIDE SEQUENCE [LARGE SCALE GENOMIC DNA]</scope>
</reference>
<organism evidence="1 2">
    <name type="scientific">Bacillus phage vB_BmeM-Goe8</name>
    <dbReference type="NCBI Taxonomy" id="2593638"/>
    <lineage>
        <taxon>Viruses</taxon>
        <taxon>Duplodnaviria</taxon>
        <taxon>Heunggongvirae</taxon>
        <taxon>Uroviricota</taxon>
        <taxon>Caudoviricetes</taxon>
        <taxon>Herelleviridae</taxon>
        <taxon>Bastillevirinae</taxon>
        <taxon>Goettingenvirus</taxon>
        <taxon>Goettingenvirus goe8</taxon>
    </lineage>
</organism>
<sequence length="77" mass="8487">MREKVIELTMQSGVKFYVPSEDLNSLGVPESPDSYVGNHLVGSRGPMLRVLTALDATGEERFVNPAQIESMKVTYLS</sequence>
<evidence type="ECO:0000313" key="2">
    <source>
        <dbReference type="Proteomes" id="UP000317800"/>
    </source>
</evidence>
<dbReference type="Proteomes" id="UP000317800">
    <property type="component" value="Segment"/>
</dbReference>
<accession>A0A516KML7</accession>
<evidence type="ECO:0000313" key="1">
    <source>
        <dbReference type="EMBL" id="QDP42838.1"/>
    </source>
</evidence>
<dbReference type="Pfam" id="PF23839">
    <property type="entry name" value="DUF7209"/>
    <property type="match status" value="1"/>
</dbReference>
<gene>
    <name evidence="1" type="ORF">Goe8_c00540</name>
</gene>
<dbReference type="EMBL" id="MN043729">
    <property type="protein sequence ID" value="QDP42838.1"/>
    <property type="molecule type" value="Genomic_DNA"/>
</dbReference>
<protein>
    <submittedName>
        <fullName evidence="1">Uncharacterized protein</fullName>
    </submittedName>
</protein>
<dbReference type="InterPro" id="IPR055633">
    <property type="entry name" value="DUF7209"/>
</dbReference>
<name>A0A516KML7_9CAUD</name>
<keyword evidence="2" id="KW-1185">Reference proteome</keyword>